<evidence type="ECO:0000256" key="1">
    <source>
        <dbReference type="ARBA" id="ARBA00022723"/>
    </source>
</evidence>
<proteinExistence type="inferred from homology"/>
<dbReference type="PANTHER" id="PTHR30446">
    <property type="entry name" value="RECOMBINATION PROTEIN RECR"/>
    <property type="match status" value="1"/>
</dbReference>
<keyword evidence="1 7" id="KW-0479">Metal-binding</keyword>
<feature type="zinc finger region" description="C4-type" evidence="7">
    <location>
        <begin position="57"/>
        <end position="72"/>
    </location>
</feature>
<dbReference type="SMART" id="SM00493">
    <property type="entry name" value="TOPRIM"/>
    <property type="match status" value="1"/>
</dbReference>
<dbReference type="Pfam" id="PF02132">
    <property type="entry name" value="RecR_ZnF"/>
    <property type="match status" value="1"/>
</dbReference>
<comment type="function">
    <text evidence="7">May play a role in DNA repair. It seems to be involved in an RecBC-independent recombinational process of DNA repair. It may act with RecF and RecO.</text>
</comment>
<dbReference type="EMBL" id="SJDU01000099">
    <property type="protein sequence ID" value="TKZ35450.1"/>
    <property type="molecule type" value="Genomic_DNA"/>
</dbReference>
<keyword evidence="4 7" id="KW-0862">Zinc</keyword>
<dbReference type="PROSITE" id="PS50880">
    <property type="entry name" value="TOPRIM"/>
    <property type="match status" value="1"/>
</dbReference>
<dbReference type="InterPro" id="IPR023627">
    <property type="entry name" value="Rcmb_RecR"/>
</dbReference>
<dbReference type="InterPro" id="IPR000093">
    <property type="entry name" value="DNA_Rcmb_RecR"/>
</dbReference>
<organism evidence="9 10">
    <name type="scientific">Brachyspira catarrhinii</name>
    <dbReference type="NCBI Taxonomy" id="2528966"/>
    <lineage>
        <taxon>Bacteria</taxon>
        <taxon>Pseudomonadati</taxon>
        <taxon>Spirochaetota</taxon>
        <taxon>Spirochaetia</taxon>
        <taxon>Brachyspirales</taxon>
        <taxon>Brachyspiraceae</taxon>
        <taxon>Brachyspira</taxon>
    </lineage>
</organism>
<dbReference type="RefSeq" id="WP_137998078.1">
    <property type="nucleotide sequence ID" value="NZ_SJDU01000099.1"/>
</dbReference>
<evidence type="ECO:0000256" key="3">
    <source>
        <dbReference type="ARBA" id="ARBA00022771"/>
    </source>
</evidence>
<keyword evidence="10" id="KW-1185">Reference proteome</keyword>
<dbReference type="PANTHER" id="PTHR30446:SF0">
    <property type="entry name" value="RECOMBINATION PROTEIN RECR"/>
    <property type="match status" value="1"/>
</dbReference>
<gene>
    <name evidence="7 9" type="primary">recR</name>
    <name evidence="9" type="ORF">EZH24_05210</name>
</gene>
<evidence type="ECO:0000256" key="4">
    <source>
        <dbReference type="ARBA" id="ARBA00022833"/>
    </source>
</evidence>
<evidence type="ECO:0000313" key="9">
    <source>
        <dbReference type="EMBL" id="TKZ35450.1"/>
    </source>
</evidence>
<evidence type="ECO:0000313" key="10">
    <source>
        <dbReference type="Proteomes" id="UP000310168"/>
    </source>
</evidence>
<evidence type="ECO:0000256" key="6">
    <source>
        <dbReference type="ARBA" id="ARBA00023204"/>
    </source>
</evidence>
<evidence type="ECO:0000256" key="2">
    <source>
        <dbReference type="ARBA" id="ARBA00022763"/>
    </source>
</evidence>
<dbReference type="InterPro" id="IPR034137">
    <property type="entry name" value="TOPRIM_RecR"/>
</dbReference>
<dbReference type="Gene3D" id="1.10.8.420">
    <property type="entry name" value="RecR Domain 1"/>
    <property type="match status" value="1"/>
</dbReference>
<keyword evidence="3 7" id="KW-0863">Zinc-finger</keyword>
<comment type="caution">
    <text evidence="9">The sequence shown here is derived from an EMBL/GenBank/DDBJ whole genome shotgun (WGS) entry which is preliminary data.</text>
</comment>
<dbReference type="NCBIfam" id="TIGR00615">
    <property type="entry name" value="recR"/>
    <property type="match status" value="1"/>
</dbReference>
<protein>
    <recommendedName>
        <fullName evidence="7">Recombination protein RecR</fullName>
    </recommendedName>
</protein>
<dbReference type="PROSITE" id="PS01300">
    <property type="entry name" value="RECR"/>
    <property type="match status" value="1"/>
</dbReference>
<reference evidence="9 10" key="1">
    <citation type="journal article" date="2019" name="Anaerobe">
        <title>Brachyspira catarrhinii sp. nov., an anaerobic intestinal spirochaete isolated from vervet monkeys may have been misidentified as Brachyspira aalborgi in previous studies.</title>
        <authorList>
            <person name="Phillips N.D."/>
            <person name="La T."/>
            <person name="Hampson D.J."/>
        </authorList>
    </citation>
    <scope>NUCLEOTIDE SEQUENCE [LARGE SCALE GENOMIC DNA]</scope>
    <source>
        <strain evidence="9 10">Z12</strain>
    </source>
</reference>
<dbReference type="SUPFAM" id="SSF111304">
    <property type="entry name" value="Recombination protein RecR"/>
    <property type="match status" value="1"/>
</dbReference>
<keyword evidence="5 7" id="KW-0233">DNA recombination</keyword>
<dbReference type="InterPro" id="IPR006171">
    <property type="entry name" value="TOPRIM_dom"/>
</dbReference>
<keyword evidence="2 7" id="KW-0227">DNA damage</keyword>
<keyword evidence="6 7" id="KW-0234">DNA repair</keyword>
<dbReference type="HAMAP" id="MF_00017">
    <property type="entry name" value="RecR"/>
    <property type="match status" value="1"/>
</dbReference>
<dbReference type="Gene3D" id="3.40.1360.10">
    <property type="match status" value="1"/>
</dbReference>
<feature type="domain" description="Toprim" evidence="8">
    <location>
        <begin position="80"/>
        <end position="179"/>
    </location>
</feature>
<comment type="similarity">
    <text evidence="7">Belongs to the RecR family.</text>
</comment>
<dbReference type="Pfam" id="PF21176">
    <property type="entry name" value="RecR_HhH"/>
    <property type="match status" value="1"/>
</dbReference>
<dbReference type="Proteomes" id="UP000310168">
    <property type="component" value="Unassembled WGS sequence"/>
</dbReference>
<evidence type="ECO:0000256" key="5">
    <source>
        <dbReference type="ARBA" id="ARBA00023172"/>
    </source>
</evidence>
<evidence type="ECO:0000259" key="8">
    <source>
        <dbReference type="PROSITE" id="PS50880"/>
    </source>
</evidence>
<dbReference type="CDD" id="cd01025">
    <property type="entry name" value="TOPRIM_recR"/>
    <property type="match status" value="1"/>
</dbReference>
<sequence length="203" mass="22951">MNIIPSLDKLAQIISRLPGIGGRTAMRLALYLFESDREYLEEFSKALSSLHENIKLCSKCYSLSEDNICPICSSERRDKKKICVVESYPDMLAIEKTEEYDGVYHVLGGLIEPIKGIGISDIRIKELIERLNDNIDEIIIAFSASLEADTTASYIYKTLRNNDYYAFKGKITRITYGISLSSDIENADSRSLARSILDRTDMN</sequence>
<name>A0ABY2TRE2_9SPIR</name>
<dbReference type="Pfam" id="PF13662">
    <property type="entry name" value="Toprim_4"/>
    <property type="match status" value="1"/>
</dbReference>
<evidence type="ECO:0000256" key="7">
    <source>
        <dbReference type="HAMAP-Rule" id="MF_00017"/>
    </source>
</evidence>
<accession>A0ABY2TRE2</accession>
<dbReference type="InterPro" id="IPR015967">
    <property type="entry name" value="Rcmb_RecR_Znf"/>
</dbReference>